<protein>
    <submittedName>
        <fullName evidence="2">Uncharacterized protein</fullName>
    </submittedName>
</protein>
<feature type="region of interest" description="Disordered" evidence="1">
    <location>
        <begin position="1"/>
        <end position="30"/>
    </location>
</feature>
<organism evidence="2 3">
    <name type="scientific">Candidatus Electrothrix aarhusensis</name>
    <dbReference type="NCBI Taxonomy" id="1859131"/>
    <lineage>
        <taxon>Bacteria</taxon>
        <taxon>Pseudomonadati</taxon>
        <taxon>Thermodesulfobacteriota</taxon>
        <taxon>Desulfobulbia</taxon>
        <taxon>Desulfobulbales</taxon>
        <taxon>Desulfobulbaceae</taxon>
        <taxon>Candidatus Electrothrix</taxon>
    </lineage>
</organism>
<evidence type="ECO:0000313" key="3">
    <source>
        <dbReference type="Proteomes" id="UP000287853"/>
    </source>
</evidence>
<accession>A0A3S3UE16</accession>
<reference evidence="2 3" key="1">
    <citation type="submission" date="2017-01" db="EMBL/GenBank/DDBJ databases">
        <title>The cable genome- insights into the physiology and evolution of filamentous bacteria capable of sulfide oxidation via long distance electron transfer.</title>
        <authorList>
            <person name="Schreiber L."/>
            <person name="Bjerg J.T."/>
            <person name="Boggild A."/>
            <person name="Van De Vossenberg J."/>
            <person name="Meysman F."/>
            <person name="Nielsen L.P."/>
            <person name="Schramm A."/>
            <person name="Kjeldsen K.U."/>
        </authorList>
    </citation>
    <scope>NUCLEOTIDE SEQUENCE [LARGE SCALE GENOMIC DNA]</scope>
    <source>
        <strain evidence="2">MCF</strain>
    </source>
</reference>
<dbReference type="Proteomes" id="UP000287853">
    <property type="component" value="Unassembled WGS sequence"/>
</dbReference>
<dbReference type="AlphaFoldDB" id="A0A3S3UE16"/>
<sequence>MPQSAQGLGQADPPRRALPGANSMSNRAEPGSLISGVMTLLISLMAA</sequence>
<comment type="caution">
    <text evidence="2">The sequence shown here is derived from an EMBL/GenBank/DDBJ whole genome shotgun (WGS) entry which is preliminary data.</text>
</comment>
<keyword evidence="3" id="KW-1185">Reference proteome</keyword>
<name>A0A3S3UE16_9BACT</name>
<evidence type="ECO:0000256" key="1">
    <source>
        <dbReference type="SAM" id="MobiDB-lite"/>
    </source>
</evidence>
<proteinExistence type="predicted"/>
<dbReference type="EMBL" id="MTKO01000009">
    <property type="protein sequence ID" value="RWX48026.1"/>
    <property type="molecule type" value="Genomic_DNA"/>
</dbReference>
<gene>
    <name evidence="2" type="ORF">H206_05380</name>
</gene>
<evidence type="ECO:0000313" key="2">
    <source>
        <dbReference type="EMBL" id="RWX48026.1"/>
    </source>
</evidence>